<evidence type="ECO:0000259" key="1">
    <source>
        <dbReference type="Pfam" id="PF18545"/>
    </source>
</evidence>
<organism evidence="2 3">
    <name type="scientific">Haloarcula pellucida</name>
    <dbReference type="NCBI Taxonomy" id="1427151"/>
    <lineage>
        <taxon>Archaea</taxon>
        <taxon>Methanobacteriati</taxon>
        <taxon>Methanobacteriota</taxon>
        <taxon>Stenosarchaea group</taxon>
        <taxon>Halobacteria</taxon>
        <taxon>Halobacteriales</taxon>
        <taxon>Haloarculaceae</taxon>
        <taxon>Haloarcula</taxon>
    </lineage>
</organism>
<dbReference type="AlphaFoldDB" id="A0A830GI93"/>
<comment type="caution">
    <text evidence="2">The sequence shown here is derived from an EMBL/GenBank/DDBJ whole genome shotgun (WGS) entry which is preliminary data.</text>
</comment>
<keyword evidence="3" id="KW-1185">Reference proteome</keyword>
<proteinExistence type="predicted"/>
<evidence type="ECO:0000313" key="3">
    <source>
        <dbReference type="Proteomes" id="UP000605784"/>
    </source>
</evidence>
<protein>
    <recommendedName>
        <fullName evidence="1">Halobacterial output domain-containing protein</fullName>
    </recommendedName>
</protein>
<name>A0A830GI93_9EURY</name>
<reference evidence="2" key="2">
    <citation type="submission" date="2020-09" db="EMBL/GenBank/DDBJ databases">
        <authorList>
            <person name="Sun Q."/>
            <person name="Ohkuma M."/>
        </authorList>
    </citation>
    <scope>NUCLEOTIDE SEQUENCE</scope>
    <source>
        <strain evidence="2">JCM 17820</strain>
    </source>
</reference>
<dbReference type="RefSeq" id="WP_188994734.1">
    <property type="nucleotide sequence ID" value="NZ_BMOU01000001.1"/>
</dbReference>
<dbReference type="Proteomes" id="UP000605784">
    <property type="component" value="Unassembled WGS sequence"/>
</dbReference>
<evidence type="ECO:0000313" key="2">
    <source>
        <dbReference type="EMBL" id="GGN88311.1"/>
    </source>
</evidence>
<reference evidence="2" key="1">
    <citation type="journal article" date="2014" name="Int. J. Syst. Evol. Microbiol.">
        <title>Complete genome sequence of Corynebacterium casei LMG S-19264T (=DSM 44701T), isolated from a smear-ripened cheese.</title>
        <authorList>
            <consortium name="US DOE Joint Genome Institute (JGI-PGF)"/>
            <person name="Walter F."/>
            <person name="Albersmeier A."/>
            <person name="Kalinowski J."/>
            <person name="Ruckert C."/>
        </authorList>
    </citation>
    <scope>NUCLEOTIDE SEQUENCE</scope>
    <source>
        <strain evidence="2">JCM 17820</strain>
    </source>
</reference>
<accession>A0A830GI93</accession>
<sequence>MEICDTGGVDDTIEIRPEEDVSTAVARQLASTIGKNPIEMTPISESIDPDALDTLFQNDDTDIEFRFEHEGATVRVSKVGITVQQN</sequence>
<dbReference type="InterPro" id="IPR040624">
    <property type="entry name" value="HalOD1"/>
</dbReference>
<gene>
    <name evidence="2" type="ORF">GCM10009030_07890</name>
</gene>
<dbReference type="Pfam" id="PF18545">
    <property type="entry name" value="HalOD1"/>
    <property type="match status" value="1"/>
</dbReference>
<feature type="domain" description="Halobacterial output" evidence="1">
    <location>
        <begin position="18"/>
        <end position="84"/>
    </location>
</feature>
<dbReference type="EMBL" id="BMOU01000001">
    <property type="protein sequence ID" value="GGN88311.1"/>
    <property type="molecule type" value="Genomic_DNA"/>
</dbReference>